<dbReference type="EMBL" id="JAUEPP010000004">
    <property type="protein sequence ID" value="KAK3345569.1"/>
    <property type="molecule type" value="Genomic_DNA"/>
</dbReference>
<evidence type="ECO:0000313" key="3">
    <source>
        <dbReference type="Proteomes" id="UP001278500"/>
    </source>
</evidence>
<gene>
    <name evidence="2" type="ORF">B0H65DRAFT_209400</name>
</gene>
<dbReference type="RefSeq" id="XP_062682182.1">
    <property type="nucleotide sequence ID" value="XM_062821909.1"/>
</dbReference>
<evidence type="ECO:0008006" key="4">
    <source>
        <dbReference type="Google" id="ProtNLM"/>
    </source>
</evidence>
<accession>A0AAE0JFW3</accession>
<dbReference type="AlphaFoldDB" id="A0AAE0JFW3"/>
<reference evidence="2" key="2">
    <citation type="submission" date="2023-06" db="EMBL/GenBank/DDBJ databases">
        <authorList>
            <consortium name="Lawrence Berkeley National Laboratory"/>
            <person name="Haridas S."/>
            <person name="Hensen N."/>
            <person name="Bonometti L."/>
            <person name="Westerberg I."/>
            <person name="Brannstrom I.O."/>
            <person name="Guillou S."/>
            <person name="Cros-Aarteil S."/>
            <person name="Calhoun S."/>
            <person name="Kuo A."/>
            <person name="Mondo S."/>
            <person name="Pangilinan J."/>
            <person name="Riley R."/>
            <person name="Labutti K."/>
            <person name="Andreopoulos B."/>
            <person name="Lipzen A."/>
            <person name="Chen C."/>
            <person name="Yanf M."/>
            <person name="Daum C."/>
            <person name="Ng V."/>
            <person name="Clum A."/>
            <person name="Steindorff A."/>
            <person name="Ohm R."/>
            <person name="Martin F."/>
            <person name="Silar P."/>
            <person name="Natvig D."/>
            <person name="Lalanne C."/>
            <person name="Gautier V."/>
            <person name="Ament-Velasquez S.L."/>
            <person name="Kruys A."/>
            <person name="Hutchinson M.I."/>
            <person name="Powell A.J."/>
            <person name="Barry K."/>
            <person name="Miller A.N."/>
            <person name="Grigoriev I.V."/>
            <person name="Debuchy R."/>
            <person name="Gladieux P."/>
            <person name="Thoren M.H."/>
            <person name="Johannesson H."/>
        </authorList>
    </citation>
    <scope>NUCLEOTIDE SEQUENCE</scope>
    <source>
        <strain evidence="2">CBS 560.94</strain>
    </source>
</reference>
<name>A0AAE0JFW3_9PEZI</name>
<feature type="signal peptide" evidence="1">
    <location>
        <begin position="1"/>
        <end position="23"/>
    </location>
</feature>
<evidence type="ECO:0000313" key="2">
    <source>
        <dbReference type="EMBL" id="KAK3345569.1"/>
    </source>
</evidence>
<comment type="caution">
    <text evidence="2">The sequence shown here is derived from an EMBL/GenBank/DDBJ whole genome shotgun (WGS) entry which is preliminary data.</text>
</comment>
<protein>
    <recommendedName>
        <fullName evidence="4">AA1-like domain-containing protein</fullName>
    </recommendedName>
</protein>
<sequence>MHRPSRLVFALLLFLFTLSFALSRTKCPPIPNWTLLSVNVTYSNETYTPGVVSLEVLSSSTNGTDVFTCDLQFNSICLPDETRLPSDREVLMTFYISIELARITFNKTWECGSGQGGAGTPETPRSQYAIGYGEFHMACPEVITEDVTCVGPAEGMMELDGAIVEAPPPSQEEEEATDEIV</sequence>
<keyword evidence="1" id="KW-0732">Signal</keyword>
<organism evidence="2 3">
    <name type="scientific">Neurospora tetraspora</name>
    <dbReference type="NCBI Taxonomy" id="94610"/>
    <lineage>
        <taxon>Eukaryota</taxon>
        <taxon>Fungi</taxon>
        <taxon>Dikarya</taxon>
        <taxon>Ascomycota</taxon>
        <taxon>Pezizomycotina</taxon>
        <taxon>Sordariomycetes</taxon>
        <taxon>Sordariomycetidae</taxon>
        <taxon>Sordariales</taxon>
        <taxon>Sordariaceae</taxon>
        <taxon>Neurospora</taxon>
    </lineage>
</organism>
<feature type="chain" id="PRO_5042294549" description="AA1-like domain-containing protein" evidence="1">
    <location>
        <begin position="24"/>
        <end position="181"/>
    </location>
</feature>
<dbReference type="Proteomes" id="UP001278500">
    <property type="component" value="Unassembled WGS sequence"/>
</dbReference>
<dbReference type="GeneID" id="87859063"/>
<evidence type="ECO:0000256" key="1">
    <source>
        <dbReference type="SAM" id="SignalP"/>
    </source>
</evidence>
<keyword evidence="3" id="KW-1185">Reference proteome</keyword>
<proteinExistence type="predicted"/>
<reference evidence="2" key="1">
    <citation type="journal article" date="2023" name="Mol. Phylogenet. Evol.">
        <title>Genome-scale phylogeny and comparative genomics of the fungal order Sordariales.</title>
        <authorList>
            <person name="Hensen N."/>
            <person name="Bonometti L."/>
            <person name="Westerberg I."/>
            <person name="Brannstrom I.O."/>
            <person name="Guillou S."/>
            <person name="Cros-Aarteil S."/>
            <person name="Calhoun S."/>
            <person name="Haridas S."/>
            <person name="Kuo A."/>
            <person name="Mondo S."/>
            <person name="Pangilinan J."/>
            <person name="Riley R."/>
            <person name="LaButti K."/>
            <person name="Andreopoulos B."/>
            <person name="Lipzen A."/>
            <person name="Chen C."/>
            <person name="Yan M."/>
            <person name="Daum C."/>
            <person name="Ng V."/>
            <person name="Clum A."/>
            <person name="Steindorff A."/>
            <person name="Ohm R.A."/>
            <person name="Martin F."/>
            <person name="Silar P."/>
            <person name="Natvig D.O."/>
            <person name="Lalanne C."/>
            <person name="Gautier V."/>
            <person name="Ament-Velasquez S.L."/>
            <person name="Kruys A."/>
            <person name="Hutchinson M.I."/>
            <person name="Powell A.J."/>
            <person name="Barry K."/>
            <person name="Miller A.N."/>
            <person name="Grigoriev I.V."/>
            <person name="Debuchy R."/>
            <person name="Gladieux P."/>
            <person name="Hiltunen Thoren M."/>
            <person name="Johannesson H."/>
        </authorList>
    </citation>
    <scope>NUCLEOTIDE SEQUENCE</scope>
    <source>
        <strain evidence="2">CBS 560.94</strain>
    </source>
</reference>